<organism evidence="2 3">
    <name type="scientific">Phytohabitans kaempferiae</name>
    <dbReference type="NCBI Taxonomy" id="1620943"/>
    <lineage>
        <taxon>Bacteria</taxon>
        <taxon>Bacillati</taxon>
        <taxon>Actinomycetota</taxon>
        <taxon>Actinomycetes</taxon>
        <taxon>Micromonosporales</taxon>
        <taxon>Micromonosporaceae</taxon>
    </lineage>
</organism>
<feature type="region of interest" description="Disordered" evidence="1">
    <location>
        <begin position="21"/>
        <end position="54"/>
    </location>
</feature>
<evidence type="ECO:0000256" key="1">
    <source>
        <dbReference type="SAM" id="MobiDB-lite"/>
    </source>
</evidence>
<protein>
    <submittedName>
        <fullName evidence="2">Uncharacterized protein</fullName>
    </submittedName>
</protein>
<dbReference type="Proteomes" id="UP001589867">
    <property type="component" value="Unassembled WGS sequence"/>
</dbReference>
<accession>A0ABV6MAB2</accession>
<dbReference type="RefSeq" id="WP_377255608.1">
    <property type="nucleotide sequence ID" value="NZ_JBHLUH010000059.1"/>
</dbReference>
<sequence>MTLDSRGVGFVLVTRGAGFVVTGEGEGETPGGELVAPGTTVVSSDTDEPGTEGGVAGLVAAGGAASGSGLSPLTNAPIAPMPQHSQAATPTTMPPMASGCSRLRGGDG</sequence>
<feature type="region of interest" description="Disordered" evidence="1">
    <location>
        <begin position="71"/>
        <end position="108"/>
    </location>
</feature>
<keyword evidence="3" id="KW-1185">Reference proteome</keyword>
<name>A0ABV6MAB2_9ACTN</name>
<proteinExistence type="predicted"/>
<reference evidence="2 3" key="1">
    <citation type="submission" date="2024-09" db="EMBL/GenBank/DDBJ databases">
        <authorList>
            <person name="Sun Q."/>
            <person name="Mori K."/>
        </authorList>
    </citation>
    <scope>NUCLEOTIDE SEQUENCE [LARGE SCALE GENOMIC DNA]</scope>
    <source>
        <strain evidence="2 3">TBRC 3947</strain>
    </source>
</reference>
<gene>
    <name evidence="2" type="ORF">ACFFIA_27235</name>
</gene>
<evidence type="ECO:0000313" key="3">
    <source>
        <dbReference type="Proteomes" id="UP001589867"/>
    </source>
</evidence>
<evidence type="ECO:0000313" key="2">
    <source>
        <dbReference type="EMBL" id="MFC0531343.1"/>
    </source>
</evidence>
<dbReference type="EMBL" id="JBHLUH010000059">
    <property type="protein sequence ID" value="MFC0531343.1"/>
    <property type="molecule type" value="Genomic_DNA"/>
</dbReference>
<comment type="caution">
    <text evidence="2">The sequence shown here is derived from an EMBL/GenBank/DDBJ whole genome shotgun (WGS) entry which is preliminary data.</text>
</comment>